<dbReference type="RefSeq" id="WP_309849541.1">
    <property type="nucleotide sequence ID" value="NZ_BAAAIU010000022.1"/>
</dbReference>
<keyword evidence="2" id="KW-1185">Reference proteome</keyword>
<proteinExistence type="predicted"/>
<dbReference type="EMBL" id="JAVDUI010000001">
    <property type="protein sequence ID" value="MDR6891588.1"/>
    <property type="molecule type" value="Genomic_DNA"/>
</dbReference>
<dbReference type="Pfam" id="PF14907">
    <property type="entry name" value="NTP_transf_5"/>
    <property type="match status" value="1"/>
</dbReference>
<gene>
    <name evidence="1" type="ORF">J2S35_000528</name>
</gene>
<dbReference type="Gene3D" id="3.30.460.40">
    <property type="match status" value="1"/>
</dbReference>
<dbReference type="InterPro" id="IPR039498">
    <property type="entry name" value="NTP_transf_5"/>
</dbReference>
<evidence type="ECO:0000313" key="2">
    <source>
        <dbReference type="Proteomes" id="UP001247307"/>
    </source>
</evidence>
<dbReference type="AlphaFoldDB" id="A0AAE3YCY2"/>
<protein>
    <recommendedName>
        <fullName evidence="3">Nucleotidyltransferase family protein</fullName>
    </recommendedName>
</protein>
<reference evidence="1" key="1">
    <citation type="submission" date="2023-07" db="EMBL/GenBank/DDBJ databases">
        <title>Sequencing the genomes of 1000 actinobacteria strains.</title>
        <authorList>
            <person name="Klenk H.-P."/>
        </authorList>
    </citation>
    <scope>NUCLEOTIDE SEQUENCE</scope>
    <source>
        <strain evidence="1">DSM 13988</strain>
    </source>
</reference>
<name>A0AAE3YCY2_9MICC</name>
<evidence type="ECO:0000313" key="1">
    <source>
        <dbReference type="EMBL" id="MDR6891588.1"/>
    </source>
</evidence>
<evidence type="ECO:0008006" key="3">
    <source>
        <dbReference type="Google" id="ProtNLM"/>
    </source>
</evidence>
<accession>A0AAE3YCY2</accession>
<organism evidence="1 2">
    <name type="scientific">Falsarthrobacter nasiphocae</name>
    <dbReference type="NCBI Taxonomy" id="189863"/>
    <lineage>
        <taxon>Bacteria</taxon>
        <taxon>Bacillati</taxon>
        <taxon>Actinomycetota</taxon>
        <taxon>Actinomycetes</taxon>
        <taxon>Micrococcales</taxon>
        <taxon>Micrococcaceae</taxon>
        <taxon>Falsarthrobacter</taxon>
    </lineage>
</organism>
<comment type="caution">
    <text evidence="1">The sequence shown here is derived from an EMBL/GenBank/DDBJ whole genome shotgun (WGS) entry which is preliminary data.</text>
</comment>
<dbReference type="Proteomes" id="UP001247307">
    <property type="component" value="Unassembled WGS sequence"/>
</dbReference>
<sequence>MTPVDRSQPPLAPHHGGGLASDFPSAAAVELGQALVMRSTARSYVIKGPLATRMGLRGTRPSSDVDLLVHPDDLDSLSGYLRTRGWIPRPEDDEDNVFPHHSTTYFHPQWPIDIDLHWKFPGFSLEPSEVFVRLSKHEEISEMAGLPVRHLDRTGTALIQLLHALRSPWTDVAREDLAVLASVLHEHEMKAICSLSSECGSLAPLRPFVQEHFPTIAADFTFPPIEEEWIVRTTNRSSASIRLVNLYQAPWRNKPILAFKALFPTREGLAANNLSAREADPAQLRRMRRARLVTFVRNLPAAITDARRTLKGLTRHD</sequence>